<protein>
    <submittedName>
        <fullName evidence="1">Uncharacterized protein</fullName>
    </submittedName>
</protein>
<organism evidence="1 2">
    <name type="scientific">Staphylococcus pasteuri_A</name>
    <dbReference type="NCBI Taxonomy" id="3062664"/>
    <lineage>
        <taxon>Bacteria</taxon>
        <taxon>Bacillati</taxon>
        <taxon>Bacillota</taxon>
        <taxon>Bacilli</taxon>
        <taxon>Bacillales</taxon>
        <taxon>Staphylococcaceae</taxon>
        <taxon>Staphylococcus</taxon>
    </lineage>
</organism>
<reference evidence="1" key="1">
    <citation type="submission" date="2023-07" db="EMBL/GenBank/DDBJ databases">
        <title>Genome content predicts the carbon catabolic preferences of heterotrophic bacteria.</title>
        <authorList>
            <person name="Gralka M."/>
        </authorList>
    </citation>
    <scope>NUCLEOTIDE SEQUENCE</scope>
    <source>
        <strain evidence="1">E2R20</strain>
    </source>
</reference>
<feature type="non-terminal residue" evidence="1">
    <location>
        <position position="1"/>
    </location>
</feature>
<accession>A0AAW7YRR8</accession>
<name>A0AAW7YRR8_9STAP</name>
<evidence type="ECO:0000313" key="2">
    <source>
        <dbReference type="Proteomes" id="UP001170310"/>
    </source>
</evidence>
<dbReference type="AlphaFoldDB" id="A0AAW7YRR8"/>
<sequence>SKVHLPLHEVGISNRLLSPSLSDYSASPSQRGGYYQLRLSGPKFGFAQQRYSSVLANHVSRAFRNKQDLDIPPAPISPKIEKVTVAYRAHQQVNLNNRQSSKVAAKQLFHIKGRAIWPMITA</sequence>
<keyword evidence="2" id="KW-1185">Reference proteome</keyword>
<dbReference type="EMBL" id="JAUOQO010000075">
    <property type="protein sequence ID" value="MDO6574999.1"/>
    <property type="molecule type" value="Genomic_DNA"/>
</dbReference>
<comment type="caution">
    <text evidence="1">The sequence shown here is derived from an EMBL/GenBank/DDBJ whole genome shotgun (WGS) entry which is preliminary data.</text>
</comment>
<dbReference type="RefSeq" id="WP_303521867.1">
    <property type="nucleotide sequence ID" value="NZ_JAUOQO010000075.1"/>
</dbReference>
<evidence type="ECO:0000313" key="1">
    <source>
        <dbReference type="EMBL" id="MDO6574999.1"/>
    </source>
</evidence>
<dbReference type="Proteomes" id="UP001170310">
    <property type="component" value="Unassembled WGS sequence"/>
</dbReference>
<proteinExistence type="predicted"/>
<feature type="non-terminal residue" evidence="1">
    <location>
        <position position="122"/>
    </location>
</feature>
<gene>
    <name evidence="1" type="ORF">Q4528_12835</name>
</gene>